<feature type="compositionally biased region" description="Basic and acidic residues" evidence="1">
    <location>
        <begin position="1"/>
        <end position="21"/>
    </location>
</feature>
<sequence>IELEAKRAAAKAEREKKRLEGGEDDKEYEFGRRGLRQEARRMTYYDMDED</sequence>
<evidence type="ECO:0000313" key="2">
    <source>
        <dbReference type="EMBL" id="CAD7235083.1"/>
    </source>
</evidence>
<protein>
    <submittedName>
        <fullName evidence="2">Uncharacterized protein</fullName>
    </submittedName>
</protein>
<gene>
    <name evidence="2" type="ORF">CTOB1V02_LOCUS12899</name>
</gene>
<reference evidence="2" key="1">
    <citation type="submission" date="2020-11" db="EMBL/GenBank/DDBJ databases">
        <authorList>
            <person name="Tran Van P."/>
        </authorList>
    </citation>
    <scope>NUCLEOTIDE SEQUENCE</scope>
</reference>
<organism evidence="2">
    <name type="scientific">Cyprideis torosa</name>
    <dbReference type="NCBI Taxonomy" id="163714"/>
    <lineage>
        <taxon>Eukaryota</taxon>
        <taxon>Metazoa</taxon>
        <taxon>Ecdysozoa</taxon>
        <taxon>Arthropoda</taxon>
        <taxon>Crustacea</taxon>
        <taxon>Oligostraca</taxon>
        <taxon>Ostracoda</taxon>
        <taxon>Podocopa</taxon>
        <taxon>Podocopida</taxon>
        <taxon>Cytherocopina</taxon>
        <taxon>Cytheroidea</taxon>
        <taxon>Cytherideidae</taxon>
        <taxon>Cyprideis</taxon>
    </lineage>
</organism>
<dbReference type="EMBL" id="OB671121">
    <property type="protein sequence ID" value="CAD7235083.1"/>
    <property type="molecule type" value="Genomic_DNA"/>
</dbReference>
<dbReference type="AlphaFoldDB" id="A0A7R8ZX69"/>
<proteinExistence type="predicted"/>
<name>A0A7R8ZX69_9CRUS</name>
<evidence type="ECO:0000256" key="1">
    <source>
        <dbReference type="SAM" id="MobiDB-lite"/>
    </source>
</evidence>
<accession>A0A7R8ZX69</accession>
<feature type="region of interest" description="Disordered" evidence="1">
    <location>
        <begin position="1"/>
        <end position="26"/>
    </location>
</feature>
<feature type="non-terminal residue" evidence="2">
    <location>
        <position position="50"/>
    </location>
</feature>